<proteinExistence type="predicted"/>
<organism evidence="2 3">
    <name type="scientific">Owenia fusiformis</name>
    <name type="common">Polychaete worm</name>
    <dbReference type="NCBI Taxonomy" id="6347"/>
    <lineage>
        <taxon>Eukaryota</taxon>
        <taxon>Metazoa</taxon>
        <taxon>Spiralia</taxon>
        <taxon>Lophotrochozoa</taxon>
        <taxon>Annelida</taxon>
        <taxon>Polychaeta</taxon>
        <taxon>Sedentaria</taxon>
        <taxon>Canalipalpata</taxon>
        <taxon>Sabellida</taxon>
        <taxon>Oweniida</taxon>
        <taxon>Oweniidae</taxon>
        <taxon>Owenia</taxon>
    </lineage>
</organism>
<gene>
    <name evidence="2" type="ORF">OFUS_LOCUS17239</name>
</gene>
<keyword evidence="3" id="KW-1185">Reference proteome</keyword>
<feature type="chain" id="PRO_5035782217" description="Secreted protein" evidence="1">
    <location>
        <begin position="23"/>
        <end position="206"/>
    </location>
</feature>
<evidence type="ECO:0008006" key="4">
    <source>
        <dbReference type="Google" id="ProtNLM"/>
    </source>
</evidence>
<feature type="signal peptide" evidence="1">
    <location>
        <begin position="1"/>
        <end position="22"/>
    </location>
</feature>
<reference evidence="2" key="1">
    <citation type="submission" date="2022-03" db="EMBL/GenBank/DDBJ databases">
        <authorList>
            <person name="Martin C."/>
        </authorList>
    </citation>
    <scope>NUCLEOTIDE SEQUENCE</scope>
</reference>
<dbReference type="Proteomes" id="UP000749559">
    <property type="component" value="Unassembled WGS sequence"/>
</dbReference>
<evidence type="ECO:0000313" key="3">
    <source>
        <dbReference type="Proteomes" id="UP000749559"/>
    </source>
</evidence>
<keyword evidence="1" id="KW-0732">Signal</keyword>
<evidence type="ECO:0000313" key="2">
    <source>
        <dbReference type="EMBL" id="CAH1792239.1"/>
    </source>
</evidence>
<name>A0A8S4PDP1_OWEFU</name>
<sequence length="206" mass="22339">MNVNRILVIFLIGLVQWDICLGCSVVPGYNIKNYGPVETLKKAQNVVLAKFIFNSSNMDLNIGEFEVQCVFKSSIAVQEFRNTPIGISEAVMMNTCQGSMQMQENSTYLIALDATNCPEASHIKHCFGIAEPDIHQHAVFLPTAANLQMAADICGFPNVTTVPVNATCPMRNVTTETCIFTDNGAGNVDTLATLILAMISISLGMV</sequence>
<dbReference type="AlphaFoldDB" id="A0A8S4PDP1"/>
<dbReference type="EMBL" id="CAIIXF020000008">
    <property type="protein sequence ID" value="CAH1792239.1"/>
    <property type="molecule type" value="Genomic_DNA"/>
</dbReference>
<protein>
    <recommendedName>
        <fullName evidence="4">Secreted protein</fullName>
    </recommendedName>
</protein>
<evidence type="ECO:0000256" key="1">
    <source>
        <dbReference type="SAM" id="SignalP"/>
    </source>
</evidence>
<comment type="caution">
    <text evidence="2">The sequence shown here is derived from an EMBL/GenBank/DDBJ whole genome shotgun (WGS) entry which is preliminary data.</text>
</comment>
<accession>A0A8S4PDP1</accession>